<dbReference type="AlphaFoldDB" id="A0A7N0TAC6"/>
<protein>
    <submittedName>
        <fullName evidence="1">Uncharacterized protein</fullName>
    </submittedName>
</protein>
<dbReference type="Proteomes" id="UP000594263">
    <property type="component" value="Unplaced"/>
</dbReference>
<sequence>MRMISTWEVFFYCNAVRVMSYLSIALWSPSAALYRQPGLQLEFLRVNKKCQISMKVQALPVIKMTRNENDLDVASFLNCIALGECRKCERFSQGKKSGFWCS</sequence>
<reference evidence="1" key="1">
    <citation type="submission" date="2021-01" db="UniProtKB">
        <authorList>
            <consortium name="EnsemblPlants"/>
        </authorList>
    </citation>
    <scope>IDENTIFICATION</scope>
</reference>
<evidence type="ECO:0000313" key="2">
    <source>
        <dbReference type="Proteomes" id="UP000594263"/>
    </source>
</evidence>
<accession>A0A7N0TAC6</accession>
<organism evidence="1 2">
    <name type="scientific">Kalanchoe fedtschenkoi</name>
    <name type="common">Lavender scallops</name>
    <name type="synonym">South American air plant</name>
    <dbReference type="NCBI Taxonomy" id="63787"/>
    <lineage>
        <taxon>Eukaryota</taxon>
        <taxon>Viridiplantae</taxon>
        <taxon>Streptophyta</taxon>
        <taxon>Embryophyta</taxon>
        <taxon>Tracheophyta</taxon>
        <taxon>Spermatophyta</taxon>
        <taxon>Magnoliopsida</taxon>
        <taxon>eudicotyledons</taxon>
        <taxon>Gunneridae</taxon>
        <taxon>Pentapetalae</taxon>
        <taxon>Saxifragales</taxon>
        <taxon>Crassulaceae</taxon>
        <taxon>Kalanchoe</taxon>
    </lineage>
</organism>
<proteinExistence type="predicted"/>
<dbReference type="Gramene" id="Kaladp0029s0148.1.v1.1">
    <property type="protein sequence ID" value="Kaladp0029s0148.1.v1.1"/>
    <property type="gene ID" value="Kaladp0029s0148.v1.1"/>
</dbReference>
<dbReference type="EnsemblPlants" id="Kaladp0029s0148.1.v1.1">
    <property type="protein sequence ID" value="Kaladp0029s0148.1.v1.1"/>
    <property type="gene ID" value="Kaladp0029s0148.v1.1"/>
</dbReference>
<evidence type="ECO:0000313" key="1">
    <source>
        <dbReference type="EnsemblPlants" id="Kaladp0029s0148.1.v1.1"/>
    </source>
</evidence>
<name>A0A7N0TAC6_KALFE</name>
<keyword evidence="2" id="KW-1185">Reference proteome</keyword>